<reference evidence="1 2" key="1">
    <citation type="submission" date="2020-10" db="EMBL/GenBank/DDBJ databases">
        <title>The Coptis chinensis genome and diversification of protoberbering-type alkaloids.</title>
        <authorList>
            <person name="Wang B."/>
            <person name="Shu S."/>
            <person name="Song C."/>
            <person name="Liu Y."/>
        </authorList>
    </citation>
    <scope>NUCLEOTIDE SEQUENCE [LARGE SCALE GENOMIC DNA]</scope>
    <source>
        <strain evidence="1">HL-2020</strain>
        <tissue evidence="1">Leaf</tissue>
    </source>
</reference>
<dbReference type="AlphaFoldDB" id="A0A835MBM1"/>
<evidence type="ECO:0000313" key="1">
    <source>
        <dbReference type="EMBL" id="KAF9617816.1"/>
    </source>
</evidence>
<accession>A0A835MBM1</accession>
<keyword evidence="2" id="KW-1185">Reference proteome</keyword>
<name>A0A835MBM1_9MAGN</name>
<evidence type="ECO:0000313" key="2">
    <source>
        <dbReference type="Proteomes" id="UP000631114"/>
    </source>
</evidence>
<dbReference type="Proteomes" id="UP000631114">
    <property type="component" value="Unassembled WGS sequence"/>
</dbReference>
<organism evidence="1 2">
    <name type="scientific">Coptis chinensis</name>
    <dbReference type="NCBI Taxonomy" id="261450"/>
    <lineage>
        <taxon>Eukaryota</taxon>
        <taxon>Viridiplantae</taxon>
        <taxon>Streptophyta</taxon>
        <taxon>Embryophyta</taxon>
        <taxon>Tracheophyta</taxon>
        <taxon>Spermatophyta</taxon>
        <taxon>Magnoliopsida</taxon>
        <taxon>Ranunculales</taxon>
        <taxon>Ranunculaceae</taxon>
        <taxon>Coptidoideae</taxon>
        <taxon>Coptis</taxon>
    </lineage>
</organism>
<comment type="caution">
    <text evidence="1">The sequence shown here is derived from an EMBL/GenBank/DDBJ whole genome shotgun (WGS) entry which is preliminary data.</text>
</comment>
<protein>
    <submittedName>
        <fullName evidence="1">Uncharacterized protein</fullName>
    </submittedName>
</protein>
<dbReference type="OrthoDB" id="1732072at2759"/>
<sequence length="219" mass="25029">MYIAFLSISNHLTVLHSFDVKGSGGINVNCAVFHIQEKPYGSFHAHVHWIDHHPFRDVLHMNLTAALPFEQAMSRIHVMSQASRHACQLYVGGLPSETSKKAIVELFNCKVKGSFNSGAQLVICRPNDYNARLDPYYVPDLPFKPHQPHYSDAAEEDVKRYERSYRNLPPAHKSIISHYPFKCQQLRRMASQLGLNNARPPTVQIRGQLVRQKLFLKEV</sequence>
<proteinExistence type="predicted"/>
<dbReference type="EMBL" id="JADFTS010000003">
    <property type="protein sequence ID" value="KAF9617816.1"/>
    <property type="molecule type" value="Genomic_DNA"/>
</dbReference>
<gene>
    <name evidence="1" type="ORF">IFM89_038998</name>
</gene>